<feature type="transmembrane region" description="Helical" evidence="1">
    <location>
        <begin position="95"/>
        <end position="117"/>
    </location>
</feature>
<keyword evidence="1" id="KW-1003">Cell membrane</keyword>
<feature type="transmembrane region" description="Helical" evidence="1">
    <location>
        <begin position="154"/>
        <end position="176"/>
    </location>
</feature>
<keyword evidence="4" id="KW-1185">Reference proteome</keyword>
<evidence type="ECO:0000313" key="4">
    <source>
        <dbReference type="Proteomes" id="UP000749471"/>
    </source>
</evidence>
<dbReference type="HAMAP" id="MF_02062">
    <property type="entry name" value="GltS"/>
    <property type="match status" value="1"/>
</dbReference>
<feature type="transmembrane region" description="Helical" evidence="1">
    <location>
        <begin position="371"/>
        <end position="399"/>
    </location>
</feature>
<comment type="caution">
    <text evidence="3">The sequence shown here is derived from an EMBL/GenBank/DDBJ whole genome shotgun (WGS) entry which is preliminary data.</text>
</comment>
<dbReference type="InterPro" id="IPR004445">
    <property type="entry name" value="GltS"/>
</dbReference>
<keyword evidence="1" id="KW-1133">Transmembrane helix</keyword>
<gene>
    <name evidence="3" type="primary">gltS</name>
    <name evidence="3" type="ORF">KQI42_01740</name>
</gene>
<feature type="transmembrane region" description="Helical" evidence="1">
    <location>
        <begin position="278"/>
        <end position="295"/>
    </location>
</feature>
<comment type="function">
    <text evidence="1">Catalyzes the sodium-dependent transport of glutamate.</text>
</comment>
<sequence length="400" mass="42683">MDITLNMYQASAIAIVVLYIGEWLKSKLNVLEKYCIPAPVVGGIIFAVLNLIFKSTGIMTISIDDTLQKFFMTVFFTTVGFTASFKLLKKGGIQVVLFLVIAVALVVLQNIIGVALAKAFDLNPLIGLSTGSTPMTGGHGTSGAFGDVFEKAGAIGASTVALASATFGLIIGSMIGGPIAKRLIDKNNLLEKTGDNLKYNKEIAVTEEPAKELSMNELMSATAQIFIAMGIGTIISMLFEKIGRTFPPYLGAMFSAAIIRNIGDASSLFDIKGEEIDIIGNISLSLFLAMALMALKLWELAALAIPLIVMLIAQTVLMALFAYFITFNVMGKDYEAAVMAGGHCGFGMGATPNAMANMQAISGKYGYSPRAFFVVPLVGSLFIDFFNAGIITFFMNFFAK</sequence>
<evidence type="ECO:0000256" key="2">
    <source>
        <dbReference type="NCBIfam" id="TIGR00210"/>
    </source>
</evidence>
<evidence type="ECO:0000313" key="3">
    <source>
        <dbReference type="EMBL" id="MBU5436708.1"/>
    </source>
</evidence>
<comment type="caution">
    <text evidence="1">Lacks conserved residue(s) required for the propagation of feature annotation.</text>
</comment>
<dbReference type="RefSeq" id="WP_216516120.1">
    <property type="nucleotide sequence ID" value="NZ_JAHLPM010000001.1"/>
</dbReference>
<feature type="transmembrane region" description="Helical" evidence="1">
    <location>
        <begin position="302"/>
        <end position="325"/>
    </location>
</feature>
<keyword evidence="1" id="KW-0472">Membrane</keyword>
<dbReference type="PANTHER" id="PTHR36178:SF1">
    <property type="entry name" value="SODIUM_GLUTAMATE SYMPORTER"/>
    <property type="match status" value="1"/>
</dbReference>
<accession>A0ABS6E1C6</accession>
<feature type="transmembrane region" description="Helical" evidence="1">
    <location>
        <begin position="218"/>
        <end position="239"/>
    </location>
</feature>
<keyword evidence="1" id="KW-0739">Sodium transport</keyword>
<comment type="similarity">
    <text evidence="1">Belongs to the glutamate:Na(+) symporter (ESS) (TC 2.A.27) family.</text>
</comment>
<keyword evidence="1" id="KW-0915">Sodium</keyword>
<keyword evidence="1" id="KW-0406">Ion transport</keyword>
<dbReference type="NCBIfam" id="TIGR00210">
    <property type="entry name" value="gltS"/>
    <property type="match status" value="1"/>
</dbReference>
<organism evidence="3 4">
    <name type="scientific">Tissierella simiarum</name>
    <dbReference type="NCBI Taxonomy" id="2841534"/>
    <lineage>
        <taxon>Bacteria</taxon>
        <taxon>Bacillati</taxon>
        <taxon>Bacillota</taxon>
        <taxon>Tissierellia</taxon>
        <taxon>Tissierellales</taxon>
        <taxon>Tissierellaceae</taxon>
        <taxon>Tissierella</taxon>
    </lineage>
</organism>
<comment type="subcellular location">
    <subcellularLocation>
        <location evidence="1">Cell membrane</location>
        <topology evidence="1">Multi-pass membrane protein</topology>
    </subcellularLocation>
</comment>
<dbReference type="PANTHER" id="PTHR36178">
    <property type="entry name" value="SLR0625 PROTEIN"/>
    <property type="match status" value="1"/>
</dbReference>
<dbReference type="EMBL" id="JAHLPM010000001">
    <property type="protein sequence ID" value="MBU5436708.1"/>
    <property type="molecule type" value="Genomic_DNA"/>
</dbReference>
<feature type="transmembrane region" description="Helical" evidence="1">
    <location>
        <begin position="70"/>
        <end position="88"/>
    </location>
</feature>
<reference evidence="3 4" key="1">
    <citation type="submission" date="2021-06" db="EMBL/GenBank/DDBJ databases">
        <authorList>
            <person name="Sun Q."/>
            <person name="Li D."/>
        </authorList>
    </citation>
    <scope>NUCLEOTIDE SEQUENCE [LARGE SCALE GENOMIC DNA]</scope>
    <source>
        <strain evidence="3 4">MSJ-40</strain>
    </source>
</reference>
<keyword evidence="1" id="KW-0812">Transmembrane</keyword>
<keyword evidence="1" id="KW-0813">Transport</keyword>
<protein>
    <recommendedName>
        <fullName evidence="1 2">Sodium/glutamate symporter</fullName>
    </recommendedName>
</protein>
<keyword evidence="1" id="KW-0029">Amino-acid transport</keyword>
<keyword evidence="1" id="KW-0769">Symport</keyword>
<evidence type="ECO:0000256" key="1">
    <source>
        <dbReference type="HAMAP-Rule" id="MF_02062"/>
    </source>
</evidence>
<feature type="transmembrane region" description="Helical" evidence="1">
    <location>
        <begin position="36"/>
        <end position="58"/>
    </location>
</feature>
<dbReference type="Proteomes" id="UP000749471">
    <property type="component" value="Unassembled WGS sequence"/>
</dbReference>
<name>A0ABS6E1C6_9FIRM</name>
<dbReference type="Pfam" id="PF03616">
    <property type="entry name" value="Glt_symporter"/>
    <property type="match status" value="1"/>
</dbReference>
<proteinExistence type="inferred from homology"/>